<evidence type="ECO:0000313" key="2">
    <source>
        <dbReference type="EMBL" id="SVA76774.1"/>
    </source>
</evidence>
<evidence type="ECO:0008006" key="3">
    <source>
        <dbReference type="Google" id="ProtNLM"/>
    </source>
</evidence>
<reference evidence="2" key="1">
    <citation type="submission" date="2018-05" db="EMBL/GenBank/DDBJ databases">
        <authorList>
            <person name="Lanie J.A."/>
            <person name="Ng W.-L."/>
            <person name="Kazmierczak K.M."/>
            <person name="Andrzejewski T.M."/>
            <person name="Davidsen T.M."/>
            <person name="Wayne K.J."/>
            <person name="Tettelin H."/>
            <person name="Glass J.I."/>
            <person name="Rusch D."/>
            <person name="Podicherti R."/>
            <person name="Tsui H.-C.T."/>
            <person name="Winkler M.E."/>
        </authorList>
    </citation>
    <scope>NUCLEOTIDE SEQUENCE</scope>
</reference>
<feature type="transmembrane region" description="Helical" evidence="1">
    <location>
        <begin position="89"/>
        <end position="114"/>
    </location>
</feature>
<protein>
    <recommendedName>
        <fullName evidence="3">Queuosine precursor transporter</fullName>
    </recommendedName>
</protein>
<dbReference type="InterPro" id="IPR003744">
    <property type="entry name" value="YhhQ"/>
</dbReference>
<dbReference type="EMBL" id="UINC01018305">
    <property type="protein sequence ID" value="SVA76774.1"/>
    <property type="molecule type" value="Genomic_DNA"/>
</dbReference>
<dbReference type="PANTHER" id="PTHR34300">
    <property type="entry name" value="QUEUOSINE PRECURSOR TRANSPORTER-RELATED"/>
    <property type="match status" value="1"/>
</dbReference>
<keyword evidence="1" id="KW-0472">Membrane</keyword>
<feature type="transmembrane region" description="Helical" evidence="1">
    <location>
        <begin position="134"/>
        <end position="153"/>
    </location>
</feature>
<gene>
    <name evidence="2" type="ORF">METZ01_LOCUS129628</name>
</gene>
<dbReference type="Pfam" id="PF02592">
    <property type="entry name" value="Vut_1"/>
    <property type="match status" value="1"/>
</dbReference>
<organism evidence="2">
    <name type="scientific">marine metagenome</name>
    <dbReference type="NCBI Taxonomy" id="408172"/>
    <lineage>
        <taxon>unclassified sequences</taxon>
        <taxon>metagenomes</taxon>
        <taxon>ecological metagenomes</taxon>
    </lineage>
</organism>
<feature type="transmembrane region" description="Helical" evidence="1">
    <location>
        <begin position="32"/>
        <end position="50"/>
    </location>
</feature>
<name>A0A381YIC5_9ZZZZ</name>
<keyword evidence="1" id="KW-0812">Transmembrane</keyword>
<evidence type="ECO:0000256" key="1">
    <source>
        <dbReference type="SAM" id="Phobius"/>
    </source>
</evidence>
<sequence length="161" mass="18409">MKLTWAAFTYPFIVVITDLTVRTLGKDIASKTIYRAFPYAIIVSIFVVYLEGMSFYFALRIGLASACAYGIGTLIDVHVFQKIRERCDAWWVAPMLSTIIANVIDTYTFFIVAFRGSENIFMATHWVEMATSLVIYKIGIGIILFLPVYGYMLKRFRLINI</sequence>
<accession>A0A381YIC5</accession>
<proteinExistence type="predicted"/>
<dbReference type="AlphaFoldDB" id="A0A381YIC5"/>
<keyword evidence="1" id="KW-1133">Transmembrane helix</keyword>
<dbReference type="PANTHER" id="PTHR34300:SF1">
    <property type="entry name" value="QUEUOSINE PRECURSOR TRANSPORTER"/>
    <property type="match status" value="1"/>
</dbReference>
<feature type="transmembrane region" description="Helical" evidence="1">
    <location>
        <begin position="56"/>
        <end position="77"/>
    </location>
</feature>
<dbReference type="NCBIfam" id="TIGR00697">
    <property type="entry name" value="queuosine precursor transporter"/>
    <property type="match status" value="1"/>
</dbReference>